<dbReference type="AlphaFoldDB" id="A0A8J7FC17"/>
<dbReference type="EMBL" id="JADEWL010000091">
    <property type="protein sequence ID" value="MBE9215244.1"/>
    <property type="molecule type" value="Genomic_DNA"/>
</dbReference>
<gene>
    <name evidence="1" type="ORF">IQ247_21700</name>
</gene>
<sequence>MTISISASPNVLIEEEGTLLTLTINSSEPIPEGGLVLTISSELENALGQFDVLATQVENVQILGVNDDTSGFRIPNRKITP</sequence>
<name>A0A8J7FC17_9CYAN</name>
<dbReference type="Proteomes" id="UP000620559">
    <property type="component" value="Unassembled WGS sequence"/>
</dbReference>
<proteinExistence type="predicted"/>
<evidence type="ECO:0000313" key="1">
    <source>
        <dbReference type="EMBL" id="MBE9215244.1"/>
    </source>
</evidence>
<organism evidence="1 2">
    <name type="scientific">Plectonema cf. radiosum LEGE 06105</name>
    <dbReference type="NCBI Taxonomy" id="945769"/>
    <lineage>
        <taxon>Bacteria</taxon>
        <taxon>Bacillati</taxon>
        <taxon>Cyanobacteriota</taxon>
        <taxon>Cyanophyceae</taxon>
        <taxon>Oscillatoriophycideae</taxon>
        <taxon>Oscillatoriales</taxon>
        <taxon>Microcoleaceae</taxon>
        <taxon>Plectonema</taxon>
    </lineage>
</organism>
<reference evidence="1" key="1">
    <citation type="submission" date="2020-10" db="EMBL/GenBank/DDBJ databases">
        <authorList>
            <person name="Castelo-Branco R."/>
            <person name="Eusebio N."/>
            <person name="Adriana R."/>
            <person name="Vieira A."/>
            <person name="Brugerolle De Fraissinette N."/>
            <person name="Rezende De Castro R."/>
            <person name="Schneider M.P."/>
            <person name="Vasconcelos V."/>
            <person name="Leao P.N."/>
        </authorList>
    </citation>
    <scope>NUCLEOTIDE SEQUENCE</scope>
    <source>
        <strain evidence="1">LEGE 06105</strain>
    </source>
</reference>
<keyword evidence="2" id="KW-1185">Reference proteome</keyword>
<dbReference type="RefSeq" id="WP_193923266.1">
    <property type="nucleotide sequence ID" value="NZ_JADEWL010000091.1"/>
</dbReference>
<protein>
    <submittedName>
        <fullName evidence="1">Uncharacterized protein</fullName>
    </submittedName>
</protein>
<evidence type="ECO:0000313" key="2">
    <source>
        <dbReference type="Proteomes" id="UP000620559"/>
    </source>
</evidence>
<accession>A0A8J7FC17</accession>
<comment type="caution">
    <text evidence="1">The sequence shown here is derived from an EMBL/GenBank/DDBJ whole genome shotgun (WGS) entry which is preliminary data.</text>
</comment>